<keyword evidence="4" id="KW-1003">Cell membrane</keyword>
<proteinExistence type="inferred from homology"/>
<sequence>MTHRDRLHLWGLLGPVTLFLGVFFLIPLLTIALYSILTPGLYGGVEWAFYHWNYGRIFGWADGIDEVFEPVYLQILARSLGLALTTVLLCLAICYPVAFWVAWLPQRWRMLFLFLIALPFFASLIVRLYAWLLILKPSGLLNTVLLATGLISEPLDLLYTPSAVVLGMVYIFLPFMFLPLFAAIDTLDAALIEASADLGAKPWQTFLKVIFPMTLPGVVAGSVIVFIPAVGNFIVPDILGGAKGLMTGNLIEQQFLSSRNWPFGSALAMVVMAVVLGALTIFATRAKKAGGAA</sequence>
<dbReference type="RefSeq" id="WP_110806539.1">
    <property type="nucleotide sequence ID" value="NZ_QJTK01000013.1"/>
</dbReference>
<dbReference type="CDD" id="cd06261">
    <property type="entry name" value="TM_PBP2"/>
    <property type="match status" value="1"/>
</dbReference>
<dbReference type="AlphaFoldDB" id="A0A318TTJ1"/>
<dbReference type="Pfam" id="PF00528">
    <property type="entry name" value="BPD_transp_1"/>
    <property type="match status" value="1"/>
</dbReference>
<feature type="domain" description="ABC transmembrane type-1" evidence="9">
    <location>
        <begin position="76"/>
        <end position="282"/>
    </location>
</feature>
<dbReference type="GO" id="GO:0055085">
    <property type="term" value="P:transmembrane transport"/>
    <property type="evidence" value="ECO:0007669"/>
    <property type="project" value="InterPro"/>
</dbReference>
<dbReference type="GO" id="GO:0005886">
    <property type="term" value="C:plasma membrane"/>
    <property type="evidence" value="ECO:0007669"/>
    <property type="project" value="UniProtKB-SubCell"/>
</dbReference>
<gene>
    <name evidence="10" type="ORF">C8J30_11328</name>
</gene>
<evidence type="ECO:0000256" key="4">
    <source>
        <dbReference type="ARBA" id="ARBA00022475"/>
    </source>
</evidence>
<evidence type="ECO:0000256" key="7">
    <source>
        <dbReference type="ARBA" id="ARBA00023136"/>
    </source>
</evidence>
<dbReference type="Gene3D" id="1.10.3720.10">
    <property type="entry name" value="MetI-like"/>
    <property type="match status" value="1"/>
</dbReference>
<evidence type="ECO:0000256" key="5">
    <source>
        <dbReference type="ARBA" id="ARBA00022692"/>
    </source>
</evidence>
<feature type="transmembrane region" description="Helical" evidence="8">
    <location>
        <begin position="263"/>
        <end position="283"/>
    </location>
</feature>
<evidence type="ECO:0000256" key="3">
    <source>
        <dbReference type="ARBA" id="ARBA00022448"/>
    </source>
</evidence>
<evidence type="ECO:0000256" key="1">
    <source>
        <dbReference type="ARBA" id="ARBA00004651"/>
    </source>
</evidence>
<dbReference type="InterPro" id="IPR035906">
    <property type="entry name" value="MetI-like_sf"/>
</dbReference>
<keyword evidence="6 8" id="KW-1133">Transmembrane helix</keyword>
<comment type="caution">
    <text evidence="10">The sequence shown here is derived from an EMBL/GenBank/DDBJ whole genome shotgun (WGS) entry which is preliminary data.</text>
</comment>
<comment type="subcellular location">
    <subcellularLocation>
        <location evidence="1 8">Cell membrane</location>
        <topology evidence="1 8">Multi-pass membrane protein</topology>
    </subcellularLocation>
</comment>
<keyword evidence="3 8" id="KW-0813">Transport</keyword>
<reference evidence="10 11" key="1">
    <citation type="submission" date="2018-06" db="EMBL/GenBank/DDBJ databases">
        <title>Genomic Encyclopedia of Type Strains, Phase III (KMG-III): the genomes of soil and plant-associated and newly described type strains.</title>
        <authorList>
            <person name="Whitman W."/>
        </authorList>
    </citation>
    <scope>NUCLEOTIDE SEQUENCE [LARGE SCALE GENOMIC DNA]</scope>
    <source>
        <strain evidence="10 11">JA737</strain>
    </source>
</reference>
<feature type="transmembrane region" description="Helical" evidence="8">
    <location>
        <begin position="111"/>
        <end position="134"/>
    </location>
</feature>
<dbReference type="OrthoDB" id="9807047at2"/>
<accession>A0A318TTJ1</accession>
<feature type="transmembrane region" description="Helical" evidence="8">
    <location>
        <begin position="163"/>
        <end position="184"/>
    </location>
</feature>
<feature type="transmembrane region" description="Helical" evidence="8">
    <location>
        <begin position="80"/>
        <end position="104"/>
    </location>
</feature>
<organism evidence="10 11">
    <name type="scientific">Rhodobacter viridis</name>
    <dbReference type="NCBI Taxonomy" id="1054202"/>
    <lineage>
        <taxon>Bacteria</taxon>
        <taxon>Pseudomonadati</taxon>
        <taxon>Pseudomonadota</taxon>
        <taxon>Alphaproteobacteria</taxon>
        <taxon>Rhodobacterales</taxon>
        <taxon>Rhodobacter group</taxon>
        <taxon>Rhodobacter</taxon>
    </lineage>
</organism>
<dbReference type="EMBL" id="QJTK01000013">
    <property type="protein sequence ID" value="PYF08171.1"/>
    <property type="molecule type" value="Genomic_DNA"/>
</dbReference>
<keyword evidence="5 8" id="KW-0812">Transmembrane</keyword>
<dbReference type="SUPFAM" id="SSF161098">
    <property type="entry name" value="MetI-like"/>
    <property type="match status" value="1"/>
</dbReference>
<dbReference type="Proteomes" id="UP000247727">
    <property type="component" value="Unassembled WGS sequence"/>
</dbReference>
<feature type="transmembrane region" description="Helical" evidence="8">
    <location>
        <begin position="205"/>
        <end position="227"/>
    </location>
</feature>
<name>A0A318TTJ1_9RHOB</name>
<dbReference type="PROSITE" id="PS50928">
    <property type="entry name" value="ABC_TM1"/>
    <property type="match status" value="1"/>
</dbReference>
<dbReference type="PANTHER" id="PTHR42929">
    <property type="entry name" value="INNER MEMBRANE ABC TRANSPORTER PERMEASE PROTEIN YDCU-RELATED-RELATED"/>
    <property type="match status" value="1"/>
</dbReference>
<dbReference type="InterPro" id="IPR000515">
    <property type="entry name" value="MetI-like"/>
</dbReference>
<evidence type="ECO:0000256" key="8">
    <source>
        <dbReference type="RuleBase" id="RU363032"/>
    </source>
</evidence>
<protein>
    <submittedName>
        <fullName evidence="10">ABC-type spermidine/putrescine transport system permease subunit I</fullName>
    </submittedName>
</protein>
<keyword evidence="11" id="KW-1185">Reference proteome</keyword>
<dbReference type="PANTHER" id="PTHR42929:SF1">
    <property type="entry name" value="INNER MEMBRANE ABC TRANSPORTER PERMEASE PROTEIN YDCU-RELATED"/>
    <property type="match status" value="1"/>
</dbReference>
<keyword evidence="7 8" id="KW-0472">Membrane</keyword>
<evidence type="ECO:0000256" key="6">
    <source>
        <dbReference type="ARBA" id="ARBA00022989"/>
    </source>
</evidence>
<evidence type="ECO:0000259" key="9">
    <source>
        <dbReference type="PROSITE" id="PS50928"/>
    </source>
</evidence>
<comment type="similarity">
    <text evidence="2">Belongs to the binding-protein-dependent transport system permease family. CysTW subfamily.</text>
</comment>
<evidence type="ECO:0000313" key="11">
    <source>
        <dbReference type="Proteomes" id="UP000247727"/>
    </source>
</evidence>
<evidence type="ECO:0000256" key="2">
    <source>
        <dbReference type="ARBA" id="ARBA00007069"/>
    </source>
</evidence>
<feature type="transmembrane region" description="Helical" evidence="8">
    <location>
        <begin position="12"/>
        <end position="37"/>
    </location>
</feature>
<evidence type="ECO:0000313" key="10">
    <source>
        <dbReference type="EMBL" id="PYF08171.1"/>
    </source>
</evidence>